<name>A0A9D6QJG6_UNCEI</name>
<dbReference type="EC" id="2.5.1.19" evidence="3 8"/>
<feature type="domain" description="Enolpyruvate transferase" evidence="9">
    <location>
        <begin position="6"/>
        <end position="350"/>
    </location>
</feature>
<dbReference type="InterPro" id="IPR023193">
    <property type="entry name" value="EPSP_synthase_CS"/>
</dbReference>
<dbReference type="InterPro" id="IPR013792">
    <property type="entry name" value="RNA3'P_cycl/enolpyr_Trfase_a/b"/>
</dbReference>
<dbReference type="InterPro" id="IPR006264">
    <property type="entry name" value="EPSP_synthase"/>
</dbReference>
<evidence type="ECO:0000313" key="10">
    <source>
        <dbReference type="EMBL" id="MBI3540487.1"/>
    </source>
</evidence>
<dbReference type="AlphaFoldDB" id="A0A9D6QJG6"/>
<keyword evidence="5 10" id="KW-0808">Transferase</keyword>
<dbReference type="CDD" id="cd01556">
    <property type="entry name" value="EPSP_synthase"/>
    <property type="match status" value="1"/>
</dbReference>
<comment type="caution">
    <text evidence="10">The sequence shown here is derived from an EMBL/GenBank/DDBJ whole genome shotgun (WGS) entry which is preliminary data.</text>
</comment>
<dbReference type="InterPro" id="IPR001986">
    <property type="entry name" value="Enolpyruvate_Tfrase_dom"/>
</dbReference>
<reference evidence="10" key="1">
    <citation type="submission" date="2020-07" db="EMBL/GenBank/DDBJ databases">
        <title>Huge and variable diversity of episymbiotic CPR bacteria and DPANN archaea in groundwater ecosystems.</title>
        <authorList>
            <person name="He C.Y."/>
            <person name="Keren R."/>
            <person name="Whittaker M."/>
            <person name="Farag I.F."/>
            <person name="Doudna J."/>
            <person name="Cate J.H.D."/>
            <person name="Banfield J.F."/>
        </authorList>
    </citation>
    <scope>NUCLEOTIDE SEQUENCE</scope>
    <source>
        <strain evidence="10">NC_groundwater_928_Pr1_S-0.2um_72_17</strain>
    </source>
</reference>
<dbReference type="Proteomes" id="UP000807850">
    <property type="component" value="Unassembled WGS sequence"/>
</dbReference>
<evidence type="ECO:0000256" key="4">
    <source>
        <dbReference type="ARBA" id="ARBA00022605"/>
    </source>
</evidence>
<accession>A0A9D6QJG6</accession>
<keyword evidence="4" id="KW-0028">Amino-acid biosynthesis</keyword>
<gene>
    <name evidence="10" type="primary">aroA</name>
    <name evidence="10" type="ORF">HY076_09465</name>
</gene>
<evidence type="ECO:0000256" key="2">
    <source>
        <dbReference type="ARBA" id="ARBA00009948"/>
    </source>
</evidence>
<evidence type="ECO:0000256" key="6">
    <source>
        <dbReference type="ARBA" id="ARBA00023141"/>
    </source>
</evidence>
<dbReference type="EMBL" id="JACQAY010000315">
    <property type="protein sequence ID" value="MBI3540487.1"/>
    <property type="molecule type" value="Genomic_DNA"/>
</dbReference>
<comment type="catalytic activity">
    <reaction evidence="7">
        <text>3-phosphoshikimate + phosphoenolpyruvate = 5-O-(1-carboxyvinyl)-3-phosphoshikimate + phosphate</text>
        <dbReference type="Rhea" id="RHEA:21256"/>
        <dbReference type="ChEBI" id="CHEBI:43474"/>
        <dbReference type="ChEBI" id="CHEBI:57701"/>
        <dbReference type="ChEBI" id="CHEBI:58702"/>
        <dbReference type="ChEBI" id="CHEBI:145989"/>
        <dbReference type="EC" id="2.5.1.19"/>
    </reaction>
    <physiologicalReaction direction="left-to-right" evidence="7">
        <dbReference type="Rhea" id="RHEA:21257"/>
    </physiologicalReaction>
</comment>
<dbReference type="NCBIfam" id="TIGR01356">
    <property type="entry name" value="aroA"/>
    <property type="match status" value="1"/>
</dbReference>
<protein>
    <recommendedName>
        <fullName evidence="3 8">3-phosphoshikimate 1-carboxyvinyltransferase</fullName>
        <ecNumber evidence="3 8">2.5.1.19</ecNumber>
    </recommendedName>
</protein>
<dbReference type="Gene3D" id="3.65.10.10">
    <property type="entry name" value="Enolpyruvate transferase domain"/>
    <property type="match status" value="2"/>
</dbReference>
<dbReference type="InterPro" id="IPR036968">
    <property type="entry name" value="Enolpyruvate_Tfrase_sf"/>
</dbReference>
<dbReference type="PROSITE" id="PS00885">
    <property type="entry name" value="EPSP_SYNTHASE_2"/>
    <property type="match status" value="1"/>
</dbReference>
<dbReference type="GO" id="GO:0003866">
    <property type="term" value="F:3-phosphoshikimate 1-carboxyvinyltransferase activity"/>
    <property type="evidence" value="ECO:0007669"/>
    <property type="project" value="UniProtKB-UniRule"/>
</dbReference>
<dbReference type="PROSITE" id="PS00104">
    <property type="entry name" value="EPSP_SYNTHASE_1"/>
    <property type="match status" value="1"/>
</dbReference>
<evidence type="ECO:0000256" key="7">
    <source>
        <dbReference type="ARBA" id="ARBA00044633"/>
    </source>
</evidence>
<dbReference type="PANTHER" id="PTHR21090">
    <property type="entry name" value="AROM/DEHYDROQUINATE SYNTHASE"/>
    <property type="match status" value="1"/>
</dbReference>
<proteinExistence type="inferred from homology"/>
<evidence type="ECO:0000259" key="9">
    <source>
        <dbReference type="Pfam" id="PF00275"/>
    </source>
</evidence>
<dbReference type="SUPFAM" id="SSF55205">
    <property type="entry name" value="EPT/RTPC-like"/>
    <property type="match status" value="1"/>
</dbReference>
<evidence type="ECO:0000256" key="1">
    <source>
        <dbReference type="ARBA" id="ARBA00004811"/>
    </source>
</evidence>
<sequence length="367" mass="38624">MQPREPDAVIDCGNSGTTLRLLAGILAAQPFLSVLTGDASLNRRPVARVVEPLRRMGASLWARSADRFPPLAIRGARLRPLRYELPIPSAQVASCVLLAGLFAEGETSVAIPGPARDHTERLLRALGVSVEESALAVGGRQVTVTGPVRFSGATLRVPGDFSAAAFFLAAAAGTPGARVTASNVNLNPLRTGLLDVLEAMGARVEREGVRLECGEEVGTVTVTGPGRLNAFDVPPEWIPRLVDEVPAWVIAATSASGVSRIRGAQELRVKESDRLSALTRHLAALGVEVREHPDGLDVTGGPLEGGRVDAECDHRVAMTFATLAVRARGPIRIDGAATIATSYPDFAETLERLGGRVSAMDPGAHRT</sequence>
<comment type="pathway">
    <text evidence="1">Metabolic intermediate biosynthesis; chorismate biosynthesis; chorismate from D-erythrose 4-phosphate and phosphoenolpyruvate: step 6/7.</text>
</comment>
<dbReference type="PANTHER" id="PTHR21090:SF5">
    <property type="entry name" value="PENTAFUNCTIONAL AROM POLYPEPTIDE"/>
    <property type="match status" value="1"/>
</dbReference>
<keyword evidence="6" id="KW-0057">Aromatic amino acid biosynthesis</keyword>
<evidence type="ECO:0000256" key="8">
    <source>
        <dbReference type="NCBIfam" id="TIGR01356"/>
    </source>
</evidence>
<evidence type="ECO:0000313" key="11">
    <source>
        <dbReference type="Proteomes" id="UP000807850"/>
    </source>
</evidence>
<evidence type="ECO:0000256" key="3">
    <source>
        <dbReference type="ARBA" id="ARBA00012450"/>
    </source>
</evidence>
<dbReference type="Pfam" id="PF00275">
    <property type="entry name" value="EPSP_synthase"/>
    <property type="match status" value="1"/>
</dbReference>
<organism evidence="10 11">
    <name type="scientific">Eiseniibacteriota bacterium</name>
    <dbReference type="NCBI Taxonomy" id="2212470"/>
    <lineage>
        <taxon>Bacteria</taxon>
        <taxon>Candidatus Eiseniibacteriota</taxon>
    </lineage>
</organism>
<dbReference type="GO" id="GO:0009073">
    <property type="term" value="P:aromatic amino acid family biosynthetic process"/>
    <property type="evidence" value="ECO:0007669"/>
    <property type="project" value="UniProtKB-KW"/>
</dbReference>
<comment type="similarity">
    <text evidence="2">Belongs to the EPSP synthase family.</text>
</comment>
<dbReference type="GO" id="GO:0008652">
    <property type="term" value="P:amino acid biosynthetic process"/>
    <property type="evidence" value="ECO:0007669"/>
    <property type="project" value="UniProtKB-KW"/>
</dbReference>
<evidence type="ECO:0000256" key="5">
    <source>
        <dbReference type="ARBA" id="ARBA00022679"/>
    </source>
</evidence>
<dbReference type="GO" id="GO:0009423">
    <property type="term" value="P:chorismate biosynthetic process"/>
    <property type="evidence" value="ECO:0007669"/>
    <property type="project" value="UniProtKB-UniRule"/>
</dbReference>